<dbReference type="InterPro" id="IPR032466">
    <property type="entry name" value="Metal_Hydrolase"/>
</dbReference>
<dbReference type="GO" id="GO:0016788">
    <property type="term" value="F:hydrolase activity, acting on ester bonds"/>
    <property type="evidence" value="ECO:0007669"/>
    <property type="project" value="InterPro"/>
</dbReference>
<dbReference type="Gene3D" id="3.20.20.140">
    <property type="entry name" value="Metal-dependent hydrolases"/>
    <property type="match status" value="2"/>
</dbReference>
<proteinExistence type="inferred from homology"/>
<comment type="similarity">
    <text evidence="1">Belongs to the metallo-dependent hydrolases superfamily. TatD-type hydrolase family.</text>
</comment>
<dbReference type="AlphaFoldDB" id="A0A8B8D4E7"/>
<dbReference type="Proteomes" id="UP000694844">
    <property type="component" value="Chromosome 3"/>
</dbReference>
<evidence type="ECO:0000313" key="3">
    <source>
        <dbReference type="RefSeq" id="XP_022322968.1"/>
    </source>
</evidence>
<dbReference type="GeneID" id="111124408"/>
<accession>A0A8B8D4E7</accession>
<dbReference type="PANTHER" id="PTHR46124:SF2">
    <property type="entry name" value="D-AMINOACYL-TRNA DEACYLASE"/>
    <property type="match status" value="1"/>
</dbReference>
<dbReference type="RefSeq" id="XP_022322968.1">
    <property type="nucleotide sequence ID" value="XM_022467260.1"/>
</dbReference>
<evidence type="ECO:0000256" key="1">
    <source>
        <dbReference type="ARBA" id="ARBA00009275"/>
    </source>
</evidence>
<dbReference type="SUPFAM" id="SSF51556">
    <property type="entry name" value="Metallo-dependent hydrolases"/>
    <property type="match status" value="1"/>
</dbReference>
<dbReference type="Pfam" id="PF01026">
    <property type="entry name" value="TatD_DNase"/>
    <property type="match status" value="1"/>
</dbReference>
<keyword evidence="2" id="KW-1185">Reference proteome</keyword>
<gene>
    <name evidence="3" type="primary">LOC111124408</name>
</gene>
<evidence type="ECO:0000313" key="2">
    <source>
        <dbReference type="Proteomes" id="UP000694844"/>
    </source>
</evidence>
<organism evidence="2 3">
    <name type="scientific">Crassostrea virginica</name>
    <name type="common">Eastern oyster</name>
    <dbReference type="NCBI Taxonomy" id="6565"/>
    <lineage>
        <taxon>Eukaryota</taxon>
        <taxon>Metazoa</taxon>
        <taxon>Spiralia</taxon>
        <taxon>Lophotrochozoa</taxon>
        <taxon>Mollusca</taxon>
        <taxon>Bivalvia</taxon>
        <taxon>Autobranchia</taxon>
        <taxon>Pteriomorphia</taxon>
        <taxon>Ostreida</taxon>
        <taxon>Ostreoidea</taxon>
        <taxon>Ostreidae</taxon>
        <taxon>Crassostrea</taxon>
    </lineage>
</organism>
<name>A0A8B8D4E7_CRAVI</name>
<dbReference type="InterPro" id="IPR001130">
    <property type="entry name" value="TatD-like"/>
</dbReference>
<protein>
    <submittedName>
        <fullName evidence="3">Uncharacterized protein LOC111124408</fullName>
    </submittedName>
</protein>
<dbReference type="KEGG" id="cvn:111124408"/>
<dbReference type="PANTHER" id="PTHR46124">
    <property type="entry name" value="D-AMINOACYL-TRNA DEACYLASE"/>
    <property type="match status" value="1"/>
</dbReference>
<sequence length="149" mass="16641">MAECPSASCTIRVEDATEEEFSEMILIDEYKECESDENNNPDDLHAFDKIAALGEIGLDRTVSPKYWSRQDETFRKVLALADPSKPIILHLRGPVEDHIDSHYMSPSGKGCNTPAFIEDVASLVAAHRDVPATELLRQTSRNGYNLYGQ</sequence>
<reference evidence="3" key="1">
    <citation type="submission" date="2025-08" db="UniProtKB">
        <authorList>
            <consortium name="RefSeq"/>
        </authorList>
    </citation>
    <scope>IDENTIFICATION</scope>
    <source>
        <tissue evidence="3">Whole sample</tissue>
    </source>
</reference>